<proteinExistence type="predicted"/>
<dbReference type="AlphaFoldDB" id="A0A6A4HMW5"/>
<name>A0A6A4HMW5_9AGAR</name>
<feature type="transmembrane region" description="Helical" evidence="1">
    <location>
        <begin position="70"/>
        <end position="91"/>
    </location>
</feature>
<feature type="transmembrane region" description="Helical" evidence="1">
    <location>
        <begin position="6"/>
        <end position="25"/>
    </location>
</feature>
<evidence type="ECO:0000313" key="2">
    <source>
        <dbReference type="EMBL" id="KAE9400302.1"/>
    </source>
</evidence>
<keyword evidence="3" id="KW-1185">Reference proteome</keyword>
<evidence type="ECO:0000256" key="1">
    <source>
        <dbReference type="SAM" id="Phobius"/>
    </source>
</evidence>
<dbReference type="PANTHER" id="PTHR40465:SF1">
    <property type="entry name" value="DUF6534 DOMAIN-CONTAINING PROTEIN"/>
    <property type="match status" value="1"/>
</dbReference>
<keyword evidence="1" id="KW-0472">Membrane</keyword>
<feature type="transmembrane region" description="Helical" evidence="1">
    <location>
        <begin position="103"/>
        <end position="121"/>
    </location>
</feature>
<organism evidence="2 3">
    <name type="scientific">Gymnopus androsaceus JB14</name>
    <dbReference type="NCBI Taxonomy" id="1447944"/>
    <lineage>
        <taxon>Eukaryota</taxon>
        <taxon>Fungi</taxon>
        <taxon>Dikarya</taxon>
        <taxon>Basidiomycota</taxon>
        <taxon>Agaricomycotina</taxon>
        <taxon>Agaricomycetes</taxon>
        <taxon>Agaricomycetidae</taxon>
        <taxon>Agaricales</taxon>
        <taxon>Marasmiineae</taxon>
        <taxon>Omphalotaceae</taxon>
        <taxon>Gymnopus</taxon>
    </lineage>
</organism>
<dbReference type="PANTHER" id="PTHR40465">
    <property type="entry name" value="CHROMOSOME 1, WHOLE GENOME SHOTGUN SEQUENCE"/>
    <property type="match status" value="1"/>
</dbReference>
<protein>
    <submittedName>
        <fullName evidence="2">Uncharacterized protein</fullName>
    </submittedName>
</protein>
<accession>A0A6A4HMW5</accession>
<dbReference type="EMBL" id="ML769458">
    <property type="protein sequence ID" value="KAE9400302.1"/>
    <property type="molecule type" value="Genomic_DNA"/>
</dbReference>
<keyword evidence="1" id="KW-1133">Transmembrane helix</keyword>
<dbReference type="OrthoDB" id="3223377at2759"/>
<sequence>GGLFNTYLFGVLSCQVYVYYLSFPADATHVKILVYGVFMLDSAATFMSLADQYHWFAVGFGNPLFIHQVYLSIFDTPMLGAFLAAIVQCFYCYRMYTLSKKTWPVCILVMLVCTLYSITTYPI</sequence>
<feature type="non-terminal residue" evidence="2">
    <location>
        <position position="1"/>
    </location>
</feature>
<reference evidence="2" key="1">
    <citation type="journal article" date="2019" name="Environ. Microbiol.">
        <title>Fungal ecological strategies reflected in gene transcription - a case study of two litter decomposers.</title>
        <authorList>
            <person name="Barbi F."/>
            <person name="Kohler A."/>
            <person name="Barry K."/>
            <person name="Baskaran P."/>
            <person name="Daum C."/>
            <person name="Fauchery L."/>
            <person name="Ihrmark K."/>
            <person name="Kuo A."/>
            <person name="LaButti K."/>
            <person name="Lipzen A."/>
            <person name="Morin E."/>
            <person name="Grigoriev I.V."/>
            <person name="Henrissat B."/>
            <person name="Lindahl B."/>
            <person name="Martin F."/>
        </authorList>
    </citation>
    <scope>NUCLEOTIDE SEQUENCE</scope>
    <source>
        <strain evidence="2">JB14</strain>
    </source>
</reference>
<feature type="transmembrane region" description="Helical" evidence="1">
    <location>
        <begin position="32"/>
        <end position="50"/>
    </location>
</feature>
<dbReference type="Proteomes" id="UP000799118">
    <property type="component" value="Unassembled WGS sequence"/>
</dbReference>
<keyword evidence="1" id="KW-0812">Transmembrane</keyword>
<gene>
    <name evidence="2" type="ORF">BT96DRAFT_819424</name>
</gene>
<evidence type="ECO:0000313" key="3">
    <source>
        <dbReference type="Proteomes" id="UP000799118"/>
    </source>
</evidence>